<evidence type="ECO:0000256" key="14">
    <source>
        <dbReference type="ARBA" id="ARBA00023315"/>
    </source>
</evidence>
<evidence type="ECO:0000256" key="11">
    <source>
        <dbReference type="ARBA" id="ARBA00022960"/>
    </source>
</evidence>
<dbReference type="InterPro" id="IPR018357">
    <property type="entry name" value="Hexapep_transf_CS"/>
</dbReference>
<dbReference type="PANTHER" id="PTHR43584">
    <property type="entry name" value="NUCLEOTIDYL TRANSFERASE"/>
    <property type="match status" value="1"/>
</dbReference>
<dbReference type="Pfam" id="PF00132">
    <property type="entry name" value="Hexapep"/>
    <property type="match status" value="1"/>
</dbReference>
<protein>
    <submittedName>
        <fullName evidence="20">N-acetylglucosamine-1-phosphate uridyltransferase</fullName>
    </submittedName>
</protein>
<gene>
    <name evidence="20" type="ORF">OP8BY_0352</name>
</gene>
<evidence type="ECO:0000256" key="19">
    <source>
        <dbReference type="SAM" id="MobiDB-lite"/>
    </source>
</evidence>
<comment type="catalytic activity">
    <reaction evidence="16">
        <text>alpha-D-glucosamine 1-phosphate + acetyl-CoA = N-acetyl-alpha-D-glucosamine 1-phosphate + CoA + H(+)</text>
        <dbReference type="Rhea" id="RHEA:13725"/>
        <dbReference type="ChEBI" id="CHEBI:15378"/>
        <dbReference type="ChEBI" id="CHEBI:57287"/>
        <dbReference type="ChEBI" id="CHEBI:57288"/>
        <dbReference type="ChEBI" id="CHEBI:57776"/>
        <dbReference type="ChEBI" id="CHEBI:58516"/>
        <dbReference type="EC" id="2.3.1.157"/>
    </reaction>
</comment>
<dbReference type="GO" id="GO:0071555">
    <property type="term" value="P:cell wall organization"/>
    <property type="evidence" value="ECO:0007669"/>
    <property type="project" value="UniProtKB-KW"/>
</dbReference>
<comment type="similarity">
    <text evidence="4">In the N-terminal section; belongs to the N-acetylglucosamine-1-phosphate uridyltransferase family.</text>
</comment>
<keyword evidence="7" id="KW-0548">Nucleotidyltransferase</keyword>
<evidence type="ECO:0000256" key="18">
    <source>
        <dbReference type="ARBA" id="ARBA00049628"/>
    </source>
</evidence>
<keyword evidence="6 20" id="KW-0808">Transferase</keyword>
<evidence type="ECO:0000256" key="12">
    <source>
        <dbReference type="ARBA" id="ARBA00022984"/>
    </source>
</evidence>
<keyword evidence="9" id="KW-0677">Repeat</keyword>
<keyword evidence="8" id="KW-0479">Metal-binding</keyword>
<dbReference type="GO" id="GO:0019134">
    <property type="term" value="F:glucosamine-1-phosphate N-acetyltransferase activity"/>
    <property type="evidence" value="ECO:0007669"/>
    <property type="project" value="UniProtKB-EC"/>
</dbReference>
<dbReference type="InterPro" id="IPR029044">
    <property type="entry name" value="Nucleotide-diphossugar_trans"/>
</dbReference>
<evidence type="ECO:0000256" key="1">
    <source>
        <dbReference type="ARBA" id="ARBA00001946"/>
    </source>
</evidence>
<organism evidence="20 21">
    <name type="scientific">Candidatus Saccharicenans subterraneus</name>
    <dbReference type="NCBI Taxonomy" id="2508984"/>
    <lineage>
        <taxon>Bacteria</taxon>
        <taxon>Candidatus Aminicenantota</taxon>
        <taxon>Candidatus Aminicenantia</taxon>
        <taxon>Candidatus Aminicenantales</taxon>
        <taxon>Candidatus Saccharicenantaceae</taxon>
        <taxon>Candidatus Saccharicenans</taxon>
    </lineage>
</organism>
<keyword evidence="10" id="KW-0460">Magnesium</keyword>
<dbReference type="CDD" id="cd03353">
    <property type="entry name" value="LbH_GlmU_C"/>
    <property type="match status" value="1"/>
</dbReference>
<evidence type="ECO:0000256" key="8">
    <source>
        <dbReference type="ARBA" id="ARBA00022723"/>
    </source>
</evidence>
<evidence type="ECO:0000256" key="5">
    <source>
        <dbReference type="ARBA" id="ARBA00022490"/>
    </source>
</evidence>
<dbReference type="GO" id="GO:0009252">
    <property type="term" value="P:peptidoglycan biosynthetic process"/>
    <property type="evidence" value="ECO:0007669"/>
    <property type="project" value="UniProtKB-KW"/>
</dbReference>
<name>A0A3E2BLC2_9BACT</name>
<keyword evidence="12" id="KW-0573">Peptidoglycan synthesis</keyword>
<dbReference type="PANTHER" id="PTHR43584:SF3">
    <property type="entry name" value="BIFUNCTIONAL PROTEIN GLMU"/>
    <property type="match status" value="1"/>
</dbReference>
<evidence type="ECO:0000256" key="6">
    <source>
        <dbReference type="ARBA" id="ARBA00022679"/>
    </source>
</evidence>
<evidence type="ECO:0000256" key="10">
    <source>
        <dbReference type="ARBA" id="ARBA00022842"/>
    </source>
</evidence>
<dbReference type="SUPFAM" id="SSF53448">
    <property type="entry name" value="Nucleotide-diphospho-sugar transferases"/>
    <property type="match status" value="1"/>
</dbReference>
<evidence type="ECO:0000256" key="13">
    <source>
        <dbReference type="ARBA" id="ARBA00023268"/>
    </source>
</evidence>
<evidence type="ECO:0000256" key="3">
    <source>
        <dbReference type="ARBA" id="ARBA00007707"/>
    </source>
</evidence>
<reference evidence="20 21" key="1">
    <citation type="submission" date="2018-08" db="EMBL/GenBank/DDBJ databases">
        <title>Genome analysis of the thermophilic bacterium of the candidate phylum Aminicenantes from deep subsurface aquifer revealed its physiology and ecological role.</title>
        <authorList>
            <person name="Kadnikov V.V."/>
            <person name="Mardanov A.V."/>
            <person name="Beletsky A.V."/>
            <person name="Karnachuk O.V."/>
            <person name="Ravin N.V."/>
        </authorList>
    </citation>
    <scope>NUCLEOTIDE SEQUENCE [LARGE SCALE GENOMIC DNA]</scope>
    <source>
        <strain evidence="20">BY38</strain>
    </source>
</reference>
<dbReference type="Proteomes" id="UP000257323">
    <property type="component" value="Unassembled WGS sequence"/>
</dbReference>
<accession>A0A3E2BLC2</accession>
<sequence length="446" mass="49138">MKNKLLVLARGDEVLGGQKRNLPSIISAPSLLTGRLEVLMKLRPERIGWLGTETAETGKSRKKFLKVLPVGELTSSLSALLERIKKGRSTGDLLLLSPEFFPKEAGLLKRLLNFHQKSGNDLTLVGERIGSHQDRSSEDYFVHPGLALVSYDGHRKWLSRVRPFKPSGQLDVVALVEAAWAAGLRIGFYWVKETDKDLFIPVNSLSDYSRVAEFLRQAKIAELEKRGVFFLDQASVWIDPRAKVGTGTVIYPSVIIEGRSRVGKDCLIYPHCHIIDSRLGNRVKVFGATVIEGCRIDNEAQVGPFSRLRPETRLRRGSHVGNFVEMKKTVFGEGSKAMHLSYLGDTRVEEKVNVGAGTITCNYDGIRKNRTFIGRGAFIGSGTELVAPVRVGRGAYVAAGSTITENVKPGALAIARTRQVQKPGWARERRASLQAAGKKAAKKKGK</sequence>
<dbReference type="GO" id="GO:0006048">
    <property type="term" value="P:UDP-N-acetylglucosamine biosynthetic process"/>
    <property type="evidence" value="ECO:0007669"/>
    <property type="project" value="InterPro"/>
</dbReference>
<evidence type="ECO:0000256" key="7">
    <source>
        <dbReference type="ARBA" id="ARBA00022695"/>
    </source>
</evidence>
<dbReference type="PROSITE" id="PS00101">
    <property type="entry name" value="HEXAPEP_TRANSFERASES"/>
    <property type="match status" value="1"/>
</dbReference>
<evidence type="ECO:0000256" key="16">
    <source>
        <dbReference type="ARBA" id="ARBA00048247"/>
    </source>
</evidence>
<dbReference type="InterPro" id="IPR038009">
    <property type="entry name" value="GlmU_C_LbH"/>
</dbReference>
<dbReference type="GO" id="GO:0005737">
    <property type="term" value="C:cytoplasm"/>
    <property type="evidence" value="ECO:0007669"/>
    <property type="project" value="UniProtKB-SubCell"/>
</dbReference>
<evidence type="ECO:0000256" key="9">
    <source>
        <dbReference type="ARBA" id="ARBA00022737"/>
    </source>
</evidence>
<keyword evidence="13" id="KW-0511">Multifunctional enzyme</keyword>
<comment type="caution">
    <text evidence="20">The sequence shown here is derived from an EMBL/GenBank/DDBJ whole genome shotgun (WGS) entry which is preliminary data.</text>
</comment>
<dbReference type="GO" id="GO:0046872">
    <property type="term" value="F:metal ion binding"/>
    <property type="evidence" value="ECO:0007669"/>
    <property type="project" value="UniProtKB-KW"/>
</dbReference>
<dbReference type="EMBL" id="QUAH01000009">
    <property type="protein sequence ID" value="RFT15462.1"/>
    <property type="molecule type" value="Genomic_DNA"/>
</dbReference>
<keyword evidence="11" id="KW-0133">Cell shape</keyword>
<feature type="region of interest" description="Disordered" evidence="19">
    <location>
        <begin position="423"/>
        <end position="446"/>
    </location>
</feature>
<dbReference type="InterPro" id="IPR011004">
    <property type="entry name" value="Trimer_LpxA-like_sf"/>
</dbReference>
<evidence type="ECO:0000256" key="4">
    <source>
        <dbReference type="ARBA" id="ARBA00007947"/>
    </source>
</evidence>
<dbReference type="GO" id="GO:0008360">
    <property type="term" value="P:regulation of cell shape"/>
    <property type="evidence" value="ECO:0007669"/>
    <property type="project" value="UniProtKB-KW"/>
</dbReference>
<comment type="catalytic activity">
    <reaction evidence="17">
        <text>N-acetyl-alpha-D-glucosamine 1-phosphate + UTP + H(+) = UDP-N-acetyl-alpha-D-glucosamine + diphosphate</text>
        <dbReference type="Rhea" id="RHEA:13509"/>
        <dbReference type="ChEBI" id="CHEBI:15378"/>
        <dbReference type="ChEBI" id="CHEBI:33019"/>
        <dbReference type="ChEBI" id="CHEBI:46398"/>
        <dbReference type="ChEBI" id="CHEBI:57705"/>
        <dbReference type="ChEBI" id="CHEBI:57776"/>
        <dbReference type="EC" id="2.7.7.23"/>
    </reaction>
</comment>
<evidence type="ECO:0000313" key="21">
    <source>
        <dbReference type="Proteomes" id="UP000257323"/>
    </source>
</evidence>
<dbReference type="InterPro" id="IPR001451">
    <property type="entry name" value="Hexapep"/>
</dbReference>
<comment type="function">
    <text evidence="18">Catalyzes the last two sequential reactions in the de novo biosynthetic pathway for UDP-N-acetylglucosamine (UDP-GlcNAc). The C-terminal domain catalyzes the transfer of acetyl group from acetyl coenzyme A to glucosamine-1-phosphate (GlcN-1-P) to produce N-acetylglucosamine-1-phosphate (GlcNAc-1-P), which is converted into UDP-GlcNAc by the transfer of uridine 5-monophosphate (from uridine 5-triphosphate), a reaction catalyzed by the N-terminal domain.</text>
</comment>
<proteinExistence type="inferred from homology"/>
<keyword evidence="14" id="KW-0012">Acyltransferase</keyword>
<dbReference type="Gene3D" id="2.160.10.10">
    <property type="entry name" value="Hexapeptide repeat proteins"/>
    <property type="match status" value="1"/>
</dbReference>
<comment type="subcellular location">
    <subcellularLocation>
        <location evidence="2">Cytoplasm</location>
    </subcellularLocation>
</comment>
<evidence type="ECO:0000313" key="20">
    <source>
        <dbReference type="EMBL" id="RFT15462.1"/>
    </source>
</evidence>
<dbReference type="SUPFAM" id="SSF51161">
    <property type="entry name" value="Trimeric LpxA-like enzymes"/>
    <property type="match status" value="1"/>
</dbReference>
<comment type="similarity">
    <text evidence="3">In the C-terminal section; belongs to the transferase hexapeptide repeat family.</text>
</comment>
<dbReference type="InterPro" id="IPR050065">
    <property type="entry name" value="GlmU-like"/>
</dbReference>
<evidence type="ECO:0000256" key="2">
    <source>
        <dbReference type="ARBA" id="ARBA00004496"/>
    </source>
</evidence>
<dbReference type="AlphaFoldDB" id="A0A3E2BLC2"/>
<keyword evidence="5" id="KW-0963">Cytoplasm</keyword>
<comment type="cofactor">
    <cofactor evidence="1">
        <name>Mg(2+)</name>
        <dbReference type="ChEBI" id="CHEBI:18420"/>
    </cofactor>
</comment>
<evidence type="ECO:0000256" key="15">
    <source>
        <dbReference type="ARBA" id="ARBA00023316"/>
    </source>
</evidence>
<keyword evidence="15" id="KW-0961">Cell wall biogenesis/degradation</keyword>
<evidence type="ECO:0000256" key="17">
    <source>
        <dbReference type="ARBA" id="ARBA00048493"/>
    </source>
</evidence>
<dbReference type="GO" id="GO:0003977">
    <property type="term" value="F:UDP-N-acetylglucosamine diphosphorylase activity"/>
    <property type="evidence" value="ECO:0007669"/>
    <property type="project" value="UniProtKB-EC"/>
</dbReference>